<name>A0A9N9C102_9GLOM</name>
<dbReference type="Proteomes" id="UP000789831">
    <property type="component" value="Unassembled WGS sequence"/>
</dbReference>
<evidence type="ECO:0000313" key="2">
    <source>
        <dbReference type="EMBL" id="CAG8587722.1"/>
    </source>
</evidence>
<organism evidence="2 3">
    <name type="scientific">Ambispora gerdemannii</name>
    <dbReference type="NCBI Taxonomy" id="144530"/>
    <lineage>
        <taxon>Eukaryota</taxon>
        <taxon>Fungi</taxon>
        <taxon>Fungi incertae sedis</taxon>
        <taxon>Mucoromycota</taxon>
        <taxon>Glomeromycotina</taxon>
        <taxon>Glomeromycetes</taxon>
        <taxon>Archaeosporales</taxon>
        <taxon>Ambisporaceae</taxon>
        <taxon>Ambispora</taxon>
    </lineage>
</organism>
<gene>
    <name evidence="2" type="ORF">AGERDE_LOCUS8449</name>
</gene>
<dbReference type="AlphaFoldDB" id="A0A9N9C102"/>
<protein>
    <submittedName>
        <fullName evidence="2">6136_t:CDS:1</fullName>
    </submittedName>
</protein>
<feature type="non-terminal residue" evidence="2">
    <location>
        <position position="276"/>
    </location>
</feature>
<dbReference type="OrthoDB" id="2405738at2759"/>
<comment type="caution">
    <text evidence="2">The sequence shown here is derived from an EMBL/GenBank/DDBJ whole genome shotgun (WGS) entry which is preliminary data.</text>
</comment>
<feature type="compositionally biased region" description="Basic and acidic residues" evidence="1">
    <location>
        <begin position="183"/>
        <end position="197"/>
    </location>
</feature>
<accession>A0A9N9C102</accession>
<feature type="compositionally biased region" description="Polar residues" evidence="1">
    <location>
        <begin position="139"/>
        <end position="153"/>
    </location>
</feature>
<proteinExistence type="predicted"/>
<evidence type="ECO:0000256" key="1">
    <source>
        <dbReference type="SAM" id="MobiDB-lite"/>
    </source>
</evidence>
<keyword evidence="3" id="KW-1185">Reference proteome</keyword>
<reference evidence="2" key="1">
    <citation type="submission" date="2021-06" db="EMBL/GenBank/DDBJ databases">
        <authorList>
            <person name="Kallberg Y."/>
            <person name="Tangrot J."/>
            <person name="Rosling A."/>
        </authorList>
    </citation>
    <scope>NUCLEOTIDE SEQUENCE</scope>
    <source>
        <strain evidence="2">MT106</strain>
    </source>
</reference>
<evidence type="ECO:0000313" key="3">
    <source>
        <dbReference type="Proteomes" id="UP000789831"/>
    </source>
</evidence>
<dbReference type="EMBL" id="CAJVPL010001790">
    <property type="protein sequence ID" value="CAG8587722.1"/>
    <property type="molecule type" value="Genomic_DNA"/>
</dbReference>
<sequence length="276" mass="31855">MQTLLKNDRFDELEALRKKLDLSFGTINERVASCSGGGWLVRNKQQGFSKLNIGMNFRFKRKLTHNDKPSDSEKEDDNINNTNVKFRRKVHHNVTVYEDDDEQDKDSKFVAIAMKNRNKTLKVGNFKKVEEKQKDEVKINNTSVSSESRNNKFGNRKNMDGDFLSVYLSERNNKKKKKNNQQKNDDSEGHHHSSEKGKQIEKNLNQMMDKKKDLVESVNTTSTITTFMTTPLDLSKLKWKTTTTMNNSHSSLNISMDGIDIRYSSKGDQMSGFINQ</sequence>
<feature type="region of interest" description="Disordered" evidence="1">
    <location>
        <begin position="133"/>
        <end position="197"/>
    </location>
</feature>